<keyword evidence="1 15" id="KW-1163">Viral penetration into host nucleus</keyword>
<comment type="function">
    <text evidence="15">Minor protein of the capsid that localizes along the inner surface of the virion, within the central cavities beneath the L1 pentamers. Plays a role in capsid stabilization through interaction with the major capsid protein L1. Once the virion enters the host cell, L2 escorts the genomic DNA into the nucleus by promoting escape from the endosomal compartments and traffic through the host Golgi network. Mechanistically, the C-terminus of L2 possesses a cell-penetrating peptide that protudes from the host endosome, interacts with host cytoplasmic retromer cargo and thereby mediates the capsid delivery to the host trans-Golgi network. Plays a role through its interaction with host dynein in the intracellular microtubule-dependent transport of viral capsid toward the nucleus. Mediates the viral genome import into the nucleus through binding to host importins. Once within the nucleus, L2 localizes viral genomes to host PML bodies in order to activate early gene expression for establishment of infection. Later on, promotes late gene expression by interacting with the viral E2 protein and by inhibiting its transcriptional activation functions. During virion assembly, encapsidates the genome by direct interaction with the viral DNA.</text>
</comment>
<keyword evidence="10" id="KW-1039">Host endosome</keyword>
<evidence type="ECO:0000256" key="3">
    <source>
        <dbReference type="ARBA" id="ARBA00022561"/>
    </source>
</evidence>
<dbReference type="GO" id="GO:0005198">
    <property type="term" value="F:structural molecule activity"/>
    <property type="evidence" value="ECO:0007669"/>
    <property type="project" value="UniProtKB-UniRule"/>
</dbReference>
<keyword evidence="8 15" id="KW-0426">Late protein</keyword>
<dbReference type="OrthoDB" id="8047at10239"/>
<dbReference type="Proteomes" id="UP000052084">
    <property type="component" value="Segment"/>
</dbReference>
<keyword evidence="14 15" id="KW-1160">Virus entry into host cell</keyword>
<feature type="disulfide bond" evidence="15">
    <location>
        <begin position="22"/>
        <end position="28"/>
    </location>
</feature>
<dbReference type="KEGG" id="vg:11039998"/>
<keyword evidence="3 15" id="KW-0167">Capsid protein</keyword>
<comment type="subunit">
    <text evidence="15">Interacts with major capsid protein L1. Interacts with E2; this interaction inhibits E2 transcriptional activity but not the DNA replication function E2. Interacts with host HSPA8; this interaction is required for L2 nuclear translocation. Interacts with host importins KPNB2 and KPNB3. Forms a complex with importin alpha2-beta1 heterodimers via interaction with the importin alpha2 adapter. Interacts with host DYNLT1; this interaction is essential for virus intracellular transport during entry. Interacts (via C-terminus) with host retromer subunits VPS35 AND VPS29.</text>
</comment>
<keyword evidence="11 15" id="KW-1176">Cytoplasmic inwards viral transport</keyword>
<sequence>MSYPLPAKRRRRAAGQDLYRACKMGADCIPDVRAKYEQDTVADRILKWLSSFLYLGNLGIGTGRGGTGGRLGYQPVGRGVAQGGGSVRVGTPVSVLEPGVGVETVGPKDLVPVDALGPTTPSVVPLGEGDALAPGVEISAEVHPTFDPTAAGGAGGVSSSGGEAAVLEVPPQVQPRPRGGVSRSQFHNPAFQVELLSSASTGEATGADQVHIFGDTGGHPVGGEEIELDVFSGGDGPRTSTPRSAARAPARRGGLFGRRFTQVPVDDPAFLQDPGRLVEFGFSNPAFDASASLEFPFSAEGVQAAPDARFSNVVHLGRPQFTEQGGGVGVSRVGTRAGVGTRSGVVLREPVHFRYALSSIGPAETIELSDLTAEAAFSVGDTGQGFEEVDLASIGSVVSDNALLDDESLTFNGILSLGQVSGNMQQVPLPDLAFIRPSVAMVDIRVPGTGGGGAGSSVFVDPQNSEHSVFVFTFSMNGLFDLHPSLHPRKRKRRYNCCFADGFLDNEQTTPVPTPQSRL</sequence>
<keyword evidence="12 15" id="KW-0238">DNA-binding</keyword>
<dbReference type="Pfam" id="PF00513">
    <property type="entry name" value="Late_protein_L2"/>
    <property type="match status" value="1"/>
</dbReference>
<keyword evidence="2 15" id="KW-0597">Phosphoprotein</keyword>
<dbReference type="GO" id="GO:0043657">
    <property type="term" value="C:host cell"/>
    <property type="evidence" value="ECO:0007669"/>
    <property type="project" value="GOC"/>
</dbReference>
<evidence type="ECO:0000256" key="5">
    <source>
        <dbReference type="ARBA" id="ARBA00022581"/>
    </source>
</evidence>
<evidence type="ECO:0000256" key="1">
    <source>
        <dbReference type="ARBA" id="ARBA00022524"/>
    </source>
</evidence>
<evidence type="ECO:0000313" key="17">
    <source>
        <dbReference type="Proteomes" id="UP000052084"/>
    </source>
</evidence>
<evidence type="ECO:0000256" key="4">
    <source>
        <dbReference type="ARBA" id="ARBA00022562"/>
    </source>
</evidence>
<dbReference type="GO" id="GO:0042025">
    <property type="term" value="C:host cell nucleus"/>
    <property type="evidence" value="ECO:0007669"/>
    <property type="project" value="UniProtKB-SubCell"/>
</dbReference>
<comment type="similarity">
    <text evidence="15">Belongs to the papillomaviridae L2 protein family.</text>
</comment>
<evidence type="ECO:0000256" key="2">
    <source>
        <dbReference type="ARBA" id="ARBA00022553"/>
    </source>
</evidence>
<comment type="subcellular location">
    <subcellularLocation>
        <location evidence="15">Virion</location>
    </subcellularLocation>
    <subcellularLocation>
        <location evidence="15">Host nucleus</location>
    </subcellularLocation>
</comment>
<gene>
    <name evidence="15" type="primary">L2</name>
</gene>
<dbReference type="EMBL" id="EU503122">
    <property type="protein sequence ID" value="ACD38214.1"/>
    <property type="molecule type" value="Genomic_DNA"/>
</dbReference>
<dbReference type="InterPro" id="IPR000784">
    <property type="entry name" value="Late_L2"/>
</dbReference>
<keyword evidence="9 15" id="KW-1177">Microtubular inwards viral transport</keyword>
<protein>
    <recommendedName>
        <fullName evidence="15">Minor capsid protein L2</fullName>
    </recommendedName>
</protein>
<proteinExistence type="inferred from homology"/>
<dbReference type="GO" id="GO:0075732">
    <property type="term" value="P:viral penetration into host nucleus"/>
    <property type="evidence" value="ECO:0007669"/>
    <property type="project" value="UniProtKB-KW"/>
</dbReference>
<evidence type="ECO:0000313" key="16">
    <source>
        <dbReference type="EMBL" id="ACD38214.1"/>
    </source>
</evidence>
<evidence type="ECO:0000256" key="14">
    <source>
        <dbReference type="ARBA" id="ARBA00023296"/>
    </source>
</evidence>
<evidence type="ECO:0000256" key="11">
    <source>
        <dbReference type="ARBA" id="ARBA00023120"/>
    </source>
</evidence>
<accession>C0ITA9</accession>
<organism evidence="16 17">
    <name type="scientific">Equus caballus papillomavirus 2</name>
    <dbReference type="NCBI Taxonomy" id="526413"/>
    <lineage>
        <taxon>Viruses</taxon>
        <taxon>Monodnaviria</taxon>
        <taxon>Shotokuvirae</taxon>
        <taxon>Cossaviricota</taxon>
        <taxon>Papovaviricetes</taxon>
        <taxon>Zurhausenvirales</taxon>
        <taxon>Papillomaviridae</taxon>
        <taxon>Firstpapillomavirinae</taxon>
        <taxon>Dyoiotapapillomavirus</taxon>
        <taxon>Dyoiotapapillomavirus 1</taxon>
    </lineage>
</organism>
<evidence type="ECO:0000256" key="12">
    <source>
        <dbReference type="ARBA" id="ARBA00023125"/>
    </source>
</evidence>
<dbReference type="HAMAP" id="MF_04003">
    <property type="entry name" value="PPV_L2"/>
    <property type="match status" value="1"/>
</dbReference>
<evidence type="ECO:0000256" key="9">
    <source>
        <dbReference type="ARBA" id="ARBA00022952"/>
    </source>
</evidence>
<keyword evidence="4 15" id="KW-1048">Host nucleus</keyword>
<keyword evidence="5 15" id="KW-0945">Host-virus interaction</keyword>
<evidence type="ECO:0000256" key="15">
    <source>
        <dbReference type="HAMAP-Rule" id="MF_04003"/>
    </source>
</evidence>
<dbReference type="GO" id="GO:0075521">
    <property type="term" value="P:microtubule-dependent intracellular transport of viral material towards nucleus"/>
    <property type="evidence" value="ECO:0007669"/>
    <property type="project" value="UniProtKB-UniRule"/>
</dbReference>
<keyword evidence="7 15" id="KW-0946">Virion</keyword>
<evidence type="ECO:0000256" key="10">
    <source>
        <dbReference type="ARBA" id="ARBA00023046"/>
    </source>
</evidence>
<name>C0ITA9_9PAPI</name>
<evidence type="ECO:0000256" key="13">
    <source>
        <dbReference type="ARBA" id="ARBA00023157"/>
    </source>
</evidence>
<keyword evidence="17" id="KW-1185">Reference proteome</keyword>
<dbReference type="GO" id="GO:0003677">
    <property type="term" value="F:DNA binding"/>
    <property type="evidence" value="ECO:0007669"/>
    <property type="project" value="UniProtKB-UniRule"/>
</dbReference>
<evidence type="ECO:0000256" key="8">
    <source>
        <dbReference type="ARBA" id="ARBA00022921"/>
    </source>
</evidence>
<dbReference type="GO" id="GO:0046718">
    <property type="term" value="P:symbiont entry into host cell"/>
    <property type="evidence" value="ECO:0007669"/>
    <property type="project" value="UniProtKB-KW"/>
</dbReference>
<keyword evidence="6" id="KW-1040">Host Golgi apparatus</keyword>
<keyword evidence="13 15" id="KW-1015">Disulfide bond</keyword>
<evidence type="ECO:0000256" key="6">
    <source>
        <dbReference type="ARBA" id="ARBA00022812"/>
    </source>
</evidence>
<comment type="PTM">
    <text evidence="15">Highly phosphorylated.</text>
</comment>
<dbReference type="RefSeq" id="YP_002635573.1">
    <property type="nucleotide sequence ID" value="NC_012123.1"/>
</dbReference>
<dbReference type="GO" id="GO:0019028">
    <property type="term" value="C:viral capsid"/>
    <property type="evidence" value="ECO:0007669"/>
    <property type="project" value="UniProtKB-UniRule"/>
</dbReference>
<comment type="caution">
    <text evidence="15">Lacks conserved residue(s) required for the propagation of feature annotation.</text>
</comment>
<reference evidence="16 17" key="1">
    <citation type="submission" date="2008-02" db="EMBL/GenBank/DDBJ databases">
        <title>EcPV-2: A novel papillomavirus causing equine genital neoplasia?</title>
        <authorList>
            <person name="Scase T.J."/>
        </authorList>
    </citation>
    <scope>NUCLEOTIDE SEQUENCE [LARGE SCALE GENOMIC DNA]</scope>
</reference>
<evidence type="ECO:0000256" key="7">
    <source>
        <dbReference type="ARBA" id="ARBA00022844"/>
    </source>
</evidence>